<dbReference type="STRING" id="366533.SAMN05444339_103101"/>
<dbReference type="AlphaFoldDB" id="A0A1M4YF78"/>
<evidence type="ECO:0000313" key="1">
    <source>
        <dbReference type="EMBL" id="SHF04434.1"/>
    </source>
</evidence>
<reference evidence="2" key="1">
    <citation type="submission" date="2016-11" db="EMBL/GenBank/DDBJ databases">
        <authorList>
            <person name="Varghese N."/>
            <person name="Submissions S."/>
        </authorList>
    </citation>
    <scope>NUCLEOTIDE SEQUENCE [LARGE SCALE GENOMIC DNA]</scope>
    <source>
        <strain evidence="2">DSM 29326</strain>
    </source>
</reference>
<proteinExistence type="predicted"/>
<dbReference type="RefSeq" id="WP_178352728.1">
    <property type="nucleotide sequence ID" value="NZ_FQUE01000003.1"/>
</dbReference>
<dbReference type="Proteomes" id="UP000183987">
    <property type="component" value="Unassembled WGS sequence"/>
</dbReference>
<accession>A0A1M4YF78</accession>
<protein>
    <submittedName>
        <fullName evidence="1">Uncharacterized protein</fullName>
    </submittedName>
</protein>
<evidence type="ECO:0000313" key="2">
    <source>
        <dbReference type="Proteomes" id="UP000183987"/>
    </source>
</evidence>
<keyword evidence="2" id="KW-1185">Reference proteome</keyword>
<name>A0A1M4YF78_LOKAT</name>
<organism evidence="1 2">
    <name type="scientific">Loktanella atrilutea</name>
    <dbReference type="NCBI Taxonomy" id="366533"/>
    <lineage>
        <taxon>Bacteria</taxon>
        <taxon>Pseudomonadati</taxon>
        <taxon>Pseudomonadota</taxon>
        <taxon>Alphaproteobacteria</taxon>
        <taxon>Rhodobacterales</taxon>
        <taxon>Roseobacteraceae</taxon>
        <taxon>Loktanella</taxon>
    </lineage>
</organism>
<gene>
    <name evidence="1" type="ORF">SAMN05444339_103101</name>
</gene>
<sequence length="57" mass="6042">MLLSLAADAPAWMTVSNIDQVIALRGVTADEISEEGFGLSVFRYKDLTAAIDAAPLC</sequence>
<dbReference type="EMBL" id="FQUE01000003">
    <property type="protein sequence ID" value="SHF04434.1"/>
    <property type="molecule type" value="Genomic_DNA"/>
</dbReference>